<dbReference type="GeneID" id="10030693"/>
<name>E4UPT0_ARTGP</name>
<dbReference type="VEuPathDB" id="FungiDB:MGYG_09001"/>
<feature type="region of interest" description="Disordered" evidence="1">
    <location>
        <begin position="1"/>
        <end position="91"/>
    </location>
</feature>
<protein>
    <submittedName>
        <fullName evidence="2">Uncharacterized protein</fullName>
    </submittedName>
</protein>
<organism evidence="3">
    <name type="scientific">Arthroderma gypseum (strain ATCC MYA-4604 / CBS 118893)</name>
    <name type="common">Microsporum gypseum</name>
    <dbReference type="NCBI Taxonomy" id="535722"/>
    <lineage>
        <taxon>Eukaryota</taxon>
        <taxon>Fungi</taxon>
        <taxon>Dikarya</taxon>
        <taxon>Ascomycota</taxon>
        <taxon>Pezizomycotina</taxon>
        <taxon>Eurotiomycetes</taxon>
        <taxon>Eurotiomycetidae</taxon>
        <taxon>Onygenales</taxon>
        <taxon>Arthrodermataceae</taxon>
        <taxon>Nannizzia</taxon>
    </lineage>
</organism>
<dbReference type="EMBL" id="DS989823">
    <property type="protein sequence ID" value="EFQ99902.1"/>
    <property type="molecule type" value="Genomic_DNA"/>
</dbReference>
<dbReference type="HOGENOM" id="CLU_2426590_0_0_1"/>
<evidence type="ECO:0000313" key="2">
    <source>
        <dbReference type="EMBL" id="EFQ99902.1"/>
    </source>
</evidence>
<accession>E4UPT0</accession>
<dbReference type="InParanoid" id="E4UPT0"/>
<dbReference type="Proteomes" id="UP000002669">
    <property type="component" value="Unassembled WGS sequence"/>
</dbReference>
<reference evidence="3" key="1">
    <citation type="journal article" date="2012" name="MBio">
        <title>Comparative genome analysis of Trichophyton rubrum and related dermatophytes reveals candidate genes involved in infection.</title>
        <authorList>
            <person name="Martinez D.A."/>
            <person name="Oliver B.G."/>
            <person name="Graeser Y."/>
            <person name="Goldberg J.M."/>
            <person name="Li W."/>
            <person name="Martinez-Rossi N.M."/>
            <person name="Monod M."/>
            <person name="Shelest E."/>
            <person name="Barton R.C."/>
            <person name="Birch E."/>
            <person name="Brakhage A.A."/>
            <person name="Chen Z."/>
            <person name="Gurr S.J."/>
            <person name="Heiman D."/>
            <person name="Heitman J."/>
            <person name="Kosti I."/>
            <person name="Rossi A."/>
            <person name="Saif S."/>
            <person name="Samalova M."/>
            <person name="Saunders C.W."/>
            <person name="Shea T."/>
            <person name="Summerbell R.C."/>
            <person name="Xu J."/>
            <person name="Young S."/>
            <person name="Zeng Q."/>
            <person name="Birren B.W."/>
            <person name="Cuomo C.A."/>
            <person name="White T.C."/>
        </authorList>
    </citation>
    <scope>NUCLEOTIDE SEQUENCE [LARGE SCALE GENOMIC DNA]</scope>
    <source>
        <strain evidence="3">ATCC MYA-4604 / CBS 118893</strain>
    </source>
</reference>
<dbReference type="RefSeq" id="XP_003175385.1">
    <property type="nucleotide sequence ID" value="XM_003175337.1"/>
</dbReference>
<keyword evidence="3" id="KW-1185">Reference proteome</keyword>
<dbReference type="AlphaFoldDB" id="E4UPT0"/>
<feature type="compositionally biased region" description="Basic residues" evidence="1">
    <location>
        <begin position="16"/>
        <end position="28"/>
    </location>
</feature>
<proteinExistence type="predicted"/>
<feature type="compositionally biased region" description="Basic and acidic residues" evidence="1">
    <location>
        <begin position="56"/>
        <end position="81"/>
    </location>
</feature>
<evidence type="ECO:0000313" key="3">
    <source>
        <dbReference type="Proteomes" id="UP000002669"/>
    </source>
</evidence>
<gene>
    <name evidence="2" type="ORF">MGYG_09001</name>
</gene>
<sequence>MERPAGPVEPCPGQKTRGKSRARMRRSGGKVVADDRKRAKKRKEAESEAEEEEEAREPRRAGREEDAERDSAGRQAGRREFLGASSRPVFN</sequence>
<evidence type="ECO:0000256" key="1">
    <source>
        <dbReference type="SAM" id="MobiDB-lite"/>
    </source>
</evidence>